<evidence type="ECO:0000313" key="3">
    <source>
        <dbReference type="Proteomes" id="UP000789901"/>
    </source>
</evidence>
<gene>
    <name evidence="2" type="ORF">GMARGA_LOCUS38815</name>
</gene>
<keyword evidence="3" id="KW-1185">Reference proteome</keyword>
<protein>
    <submittedName>
        <fullName evidence="2">13420_t:CDS:1</fullName>
    </submittedName>
</protein>
<reference evidence="2 3" key="1">
    <citation type="submission" date="2021-06" db="EMBL/GenBank/DDBJ databases">
        <authorList>
            <person name="Kallberg Y."/>
            <person name="Tangrot J."/>
            <person name="Rosling A."/>
        </authorList>
    </citation>
    <scope>NUCLEOTIDE SEQUENCE [LARGE SCALE GENOMIC DNA]</scope>
    <source>
        <strain evidence="2 3">120-4 pot B 10/14</strain>
    </source>
</reference>
<feature type="compositionally biased region" description="Polar residues" evidence="1">
    <location>
        <begin position="23"/>
        <end position="33"/>
    </location>
</feature>
<name>A0ABN7X4B4_GIGMA</name>
<feature type="non-terminal residue" evidence="2">
    <location>
        <position position="1"/>
    </location>
</feature>
<feature type="non-terminal residue" evidence="2">
    <location>
        <position position="155"/>
    </location>
</feature>
<dbReference type="Proteomes" id="UP000789901">
    <property type="component" value="Unassembled WGS sequence"/>
</dbReference>
<organism evidence="2 3">
    <name type="scientific">Gigaspora margarita</name>
    <dbReference type="NCBI Taxonomy" id="4874"/>
    <lineage>
        <taxon>Eukaryota</taxon>
        <taxon>Fungi</taxon>
        <taxon>Fungi incertae sedis</taxon>
        <taxon>Mucoromycota</taxon>
        <taxon>Glomeromycotina</taxon>
        <taxon>Glomeromycetes</taxon>
        <taxon>Diversisporales</taxon>
        <taxon>Gigasporaceae</taxon>
        <taxon>Gigaspora</taxon>
    </lineage>
</organism>
<accession>A0ABN7X4B4</accession>
<sequence length="155" mass="17683">ETLMTNPTISDYHAIHNHPPTDGATNSNPYDAHTNNTNSNNYCIPTLLISTNSSYLHVVSLNKHWHKWNMAVKEATNKYIPITKAIPKPFHAFSFKATKLHQALKLSNKARKLILSLPFPKLTQTIIDKTNAILQQIEQLMDYPIPNIIQQDLWT</sequence>
<evidence type="ECO:0000313" key="2">
    <source>
        <dbReference type="EMBL" id="CAG8847714.1"/>
    </source>
</evidence>
<proteinExistence type="predicted"/>
<comment type="caution">
    <text evidence="2">The sequence shown here is derived from an EMBL/GenBank/DDBJ whole genome shotgun (WGS) entry which is preliminary data.</text>
</comment>
<feature type="region of interest" description="Disordered" evidence="1">
    <location>
        <begin position="1"/>
        <end position="33"/>
    </location>
</feature>
<evidence type="ECO:0000256" key="1">
    <source>
        <dbReference type="SAM" id="MobiDB-lite"/>
    </source>
</evidence>
<dbReference type="EMBL" id="CAJVQB010088919">
    <property type="protein sequence ID" value="CAG8847714.1"/>
    <property type="molecule type" value="Genomic_DNA"/>
</dbReference>